<reference evidence="3 4" key="1">
    <citation type="submission" date="2020-05" db="EMBL/GenBank/DDBJ databases">
        <authorList>
            <person name="Niu N."/>
        </authorList>
    </citation>
    <scope>NUCLEOTIDE SEQUENCE [LARGE SCALE GENOMIC DNA]</scope>
    <source>
        <strain evidence="3 4">3340-03</strain>
    </source>
</reference>
<feature type="transmembrane region" description="Helical" evidence="1">
    <location>
        <begin position="66"/>
        <end position="84"/>
    </location>
</feature>
<dbReference type="PANTHER" id="PTHR22911:SF137">
    <property type="entry name" value="SOLUTE CARRIER FAMILY 35 MEMBER G2-RELATED"/>
    <property type="match status" value="1"/>
</dbReference>
<feature type="transmembrane region" description="Helical" evidence="1">
    <location>
        <begin position="7"/>
        <end position="28"/>
    </location>
</feature>
<dbReference type="InterPro" id="IPR000620">
    <property type="entry name" value="EamA_dom"/>
</dbReference>
<feature type="transmembrane region" description="Helical" evidence="1">
    <location>
        <begin position="121"/>
        <end position="138"/>
    </location>
</feature>
<dbReference type="PANTHER" id="PTHR22911">
    <property type="entry name" value="ACYL-MALONYL CONDENSING ENZYME-RELATED"/>
    <property type="match status" value="1"/>
</dbReference>
<sequence length="286" mass="31233">MTNHQKGLTFAHLAAILFGMTGILGALIQADASFITFGRASFAFISLGLSAVLLKLSLRENISPTLTRALLLSGILLAVHWGTFFLSIKVGGVAMATLGFASFPAFITLIERFVLKDKISLTSWILVTIVMVGLILVSPEFDLRNTNTEGLLWGILSGFCFGSLAVVNRTIGQRLHPISIAFWQNLIVAIVTLPFIFFMDMTIHTNDLLWLAVLGIICTAFSHYLFVSSVQYISARTTGLIISLEPVYAIVVAWLLFNEEPTLKMIIGGILIIGAAIYPQEKQSSH</sequence>
<name>A0A849P7N7_9BURK</name>
<evidence type="ECO:0000313" key="3">
    <source>
        <dbReference type="EMBL" id="NOL52314.1"/>
    </source>
</evidence>
<feature type="transmembrane region" description="Helical" evidence="1">
    <location>
        <begin position="180"/>
        <end position="202"/>
    </location>
</feature>
<keyword evidence="4" id="KW-1185">Reference proteome</keyword>
<dbReference type="EMBL" id="JABGBN010000008">
    <property type="protein sequence ID" value="NOL52314.1"/>
    <property type="molecule type" value="Genomic_DNA"/>
</dbReference>
<evidence type="ECO:0000313" key="4">
    <source>
        <dbReference type="Proteomes" id="UP000537862"/>
    </source>
</evidence>
<dbReference type="Proteomes" id="UP000537862">
    <property type="component" value="Unassembled WGS sequence"/>
</dbReference>
<organism evidence="3 4">
    <name type="scientific">Pelistega suis</name>
    <dbReference type="NCBI Taxonomy" id="1631957"/>
    <lineage>
        <taxon>Bacteria</taxon>
        <taxon>Pseudomonadati</taxon>
        <taxon>Pseudomonadota</taxon>
        <taxon>Betaproteobacteria</taxon>
        <taxon>Burkholderiales</taxon>
        <taxon>Alcaligenaceae</taxon>
        <taxon>Pelistega</taxon>
    </lineage>
</organism>
<feature type="transmembrane region" description="Helical" evidence="1">
    <location>
        <begin position="150"/>
        <end position="168"/>
    </location>
</feature>
<comment type="caution">
    <text evidence="3">The sequence shown here is derived from an EMBL/GenBank/DDBJ whole genome shotgun (WGS) entry which is preliminary data.</text>
</comment>
<dbReference type="Pfam" id="PF00892">
    <property type="entry name" value="EamA"/>
    <property type="match status" value="2"/>
</dbReference>
<dbReference type="RefSeq" id="WP_171681007.1">
    <property type="nucleotide sequence ID" value="NZ_JABGBN010000008.1"/>
</dbReference>
<feature type="domain" description="EamA" evidence="2">
    <location>
        <begin position="150"/>
        <end position="277"/>
    </location>
</feature>
<dbReference type="Gene3D" id="1.10.3730.20">
    <property type="match status" value="1"/>
</dbReference>
<feature type="transmembrane region" description="Helical" evidence="1">
    <location>
        <begin position="90"/>
        <end position="109"/>
    </location>
</feature>
<dbReference type="AlphaFoldDB" id="A0A849P7N7"/>
<feature type="transmembrane region" description="Helical" evidence="1">
    <location>
        <begin position="34"/>
        <end position="54"/>
    </location>
</feature>
<keyword evidence="1" id="KW-0812">Transmembrane</keyword>
<dbReference type="SUPFAM" id="SSF103481">
    <property type="entry name" value="Multidrug resistance efflux transporter EmrE"/>
    <property type="match status" value="2"/>
</dbReference>
<feature type="domain" description="EamA" evidence="2">
    <location>
        <begin position="6"/>
        <end position="138"/>
    </location>
</feature>
<feature type="transmembrane region" description="Helical" evidence="1">
    <location>
        <begin position="263"/>
        <end position="279"/>
    </location>
</feature>
<keyword evidence="1" id="KW-0472">Membrane</keyword>
<evidence type="ECO:0000256" key="1">
    <source>
        <dbReference type="SAM" id="Phobius"/>
    </source>
</evidence>
<proteinExistence type="predicted"/>
<dbReference type="GO" id="GO:0016020">
    <property type="term" value="C:membrane"/>
    <property type="evidence" value="ECO:0007669"/>
    <property type="project" value="InterPro"/>
</dbReference>
<gene>
    <name evidence="3" type="ORF">HKX39_09080</name>
</gene>
<keyword evidence="1" id="KW-1133">Transmembrane helix</keyword>
<protein>
    <submittedName>
        <fullName evidence="3">EamA family transporter</fullName>
    </submittedName>
</protein>
<evidence type="ECO:0000259" key="2">
    <source>
        <dbReference type="Pfam" id="PF00892"/>
    </source>
</evidence>
<accession>A0A849P7N7</accession>
<feature type="transmembrane region" description="Helical" evidence="1">
    <location>
        <begin position="239"/>
        <end position="257"/>
    </location>
</feature>
<dbReference type="InterPro" id="IPR037185">
    <property type="entry name" value="EmrE-like"/>
</dbReference>
<feature type="transmembrane region" description="Helical" evidence="1">
    <location>
        <begin position="208"/>
        <end position="227"/>
    </location>
</feature>